<feature type="transmembrane region" description="Helical" evidence="2">
    <location>
        <begin position="50"/>
        <end position="71"/>
    </location>
</feature>
<keyword evidence="2" id="KW-1133">Transmembrane helix</keyword>
<comment type="caution">
    <text evidence="3">The sequence shown here is derived from an EMBL/GenBank/DDBJ whole genome shotgun (WGS) entry which is preliminary data.</text>
</comment>
<feature type="transmembrane region" description="Helical" evidence="2">
    <location>
        <begin position="83"/>
        <end position="101"/>
    </location>
</feature>
<feature type="compositionally biased region" description="Low complexity" evidence="1">
    <location>
        <begin position="241"/>
        <end position="252"/>
    </location>
</feature>
<feature type="transmembrane region" description="Helical" evidence="2">
    <location>
        <begin position="122"/>
        <end position="144"/>
    </location>
</feature>
<feature type="compositionally biased region" description="Basic and acidic residues" evidence="1">
    <location>
        <begin position="158"/>
        <end position="171"/>
    </location>
</feature>
<evidence type="ECO:0008006" key="5">
    <source>
        <dbReference type="Google" id="ProtNLM"/>
    </source>
</evidence>
<accession>A0A852ZT05</accession>
<keyword evidence="2" id="KW-0812">Transmembrane</keyword>
<reference evidence="3 4" key="1">
    <citation type="submission" date="2020-07" db="EMBL/GenBank/DDBJ databases">
        <title>Sequencing the genomes of 1000 actinobacteria strains.</title>
        <authorList>
            <person name="Klenk H.-P."/>
        </authorList>
    </citation>
    <scope>NUCLEOTIDE SEQUENCE [LARGE SCALE GENOMIC DNA]</scope>
    <source>
        <strain evidence="3 4">DSM 42178</strain>
    </source>
</reference>
<dbReference type="RefSeq" id="WP_179814276.1">
    <property type="nucleotide sequence ID" value="NZ_JACBZD010000001.1"/>
</dbReference>
<feature type="transmembrane region" description="Helical" evidence="2">
    <location>
        <begin position="20"/>
        <end position="38"/>
    </location>
</feature>
<name>A0A852ZT05_9ACTN</name>
<dbReference type="Proteomes" id="UP000567795">
    <property type="component" value="Unassembled WGS sequence"/>
</dbReference>
<dbReference type="EMBL" id="JACBZD010000001">
    <property type="protein sequence ID" value="NYI05556.1"/>
    <property type="molecule type" value="Genomic_DNA"/>
</dbReference>
<feature type="region of interest" description="Disordered" evidence="1">
    <location>
        <begin position="154"/>
        <end position="254"/>
    </location>
</feature>
<sequence length="311" mass="32899">MPHTSPTPQPPGARASGWDRLAITLLGMAGFALSYDALRHMAIAIHIREPLTYAFPLVVDGFIAYGVRALLVLRGAPFTARAYTWTLFAAATAASVWANALHAVRLNQLAASSTGLYLSDQVVGFLSTLAPLALGGAVHLFTLITRHATTTSAALRSDAGRPHEIPADRTKQGSGTTPKSEAGNASKASDTPPMNPTRGARWANPPESTETVRHDADHAPDGQSARGDHPGHSDDRHSGEVPVTRPVGRPPGASLDELLAIGHKATTDSGRLSRSVVADAIRAEGISLSSDRLTLVMRRLREETDTPLTQT</sequence>
<proteinExistence type="predicted"/>
<keyword evidence="2" id="KW-0472">Membrane</keyword>
<gene>
    <name evidence="3" type="ORF">FHU37_002499</name>
</gene>
<feature type="compositionally biased region" description="Basic and acidic residues" evidence="1">
    <location>
        <begin position="210"/>
        <end position="239"/>
    </location>
</feature>
<organism evidence="3 4">
    <name type="scientific">Allostreptomyces psammosilenae</name>
    <dbReference type="NCBI Taxonomy" id="1892865"/>
    <lineage>
        <taxon>Bacteria</taxon>
        <taxon>Bacillati</taxon>
        <taxon>Actinomycetota</taxon>
        <taxon>Actinomycetes</taxon>
        <taxon>Kitasatosporales</taxon>
        <taxon>Streptomycetaceae</taxon>
        <taxon>Allostreptomyces</taxon>
    </lineage>
</organism>
<keyword evidence="4" id="KW-1185">Reference proteome</keyword>
<evidence type="ECO:0000256" key="2">
    <source>
        <dbReference type="SAM" id="Phobius"/>
    </source>
</evidence>
<dbReference type="AlphaFoldDB" id="A0A852ZT05"/>
<evidence type="ECO:0000313" key="3">
    <source>
        <dbReference type="EMBL" id="NYI05556.1"/>
    </source>
</evidence>
<evidence type="ECO:0000256" key="1">
    <source>
        <dbReference type="SAM" id="MobiDB-lite"/>
    </source>
</evidence>
<dbReference type="InterPro" id="IPR021235">
    <property type="entry name" value="DUF2637"/>
</dbReference>
<evidence type="ECO:0000313" key="4">
    <source>
        <dbReference type="Proteomes" id="UP000567795"/>
    </source>
</evidence>
<dbReference type="Pfam" id="PF10935">
    <property type="entry name" value="DUF2637"/>
    <property type="match status" value="1"/>
</dbReference>
<protein>
    <recommendedName>
        <fullName evidence="5">DUF2637 domain-containing protein</fullName>
    </recommendedName>
</protein>